<dbReference type="Pfam" id="PF00171">
    <property type="entry name" value="Aldedh"/>
    <property type="match status" value="1"/>
</dbReference>
<evidence type="ECO:0000256" key="3">
    <source>
        <dbReference type="RuleBase" id="RU003345"/>
    </source>
</evidence>
<evidence type="ECO:0000256" key="1">
    <source>
        <dbReference type="ARBA" id="ARBA00023002"/>
    </source>
</evidence>
<dbReference type="OrthoDB" id="310895at2759"/>
<evidence type="ECO:0000313" key="5">
    <source>
        <dbReference type="EMBL" id="ORY35310.1"/>
    </source>
</evidence>
<dbReference type="Gene3D" id="3.40.605.10">
    <property type="entry name" value="Aldehyde Dehydrogenase, Chain A, domain 1"/>
    <property type="match status" value="1"/>
</dbReference>
<dbReference type="AlphaFoldDB" id="A0A1Y2BKZ7"/>
<dbReference type="GO" id="GO:0009450">
    <property type="term" value="P:gamma-aminobutyric acid catabolic process"/>
    <property type="evidence" value="ECO:0007669"/>
    <property type="project" value="TreeGrafter"/>
</dbReference>
<comment type="caution">
    <text evidence="5">The sequence shown here is derived from an EMBL/GenBank/DDBJ whole genome shotgun (WGS) entry which is preliminary data.</text>
</comment>
<dbReference type="InterPro" id="IPR016161">
    <property type="entry name" value="Ald_DH/histidinol_DH"/>
</dbReference>
<dbReference type="InterPro" id="IPR016163">
    <property type="entry name" value="Ald_DH_C"/>
</dbReference>
<dbReference type="InParanoid" id="A0A1Y2BKZ7"/>
<dbReference type="InterPro" id="IPR050740">
    <property type="entry name" value="Aldehyde_DH_Superfamily"/>
</dbReference>
<dbReference type="InterPro" id="IPR029510">
    <property type="entry name" value="Ald_DH_CS_GLU"/>
</dbReference>
<proteinExistence type="inferred from homology"/>
<accession>A0A1Y2BKZ7</accession>
<keyword evidence="1 3" id="KW-0560">Oxidoreductase</keyword>
<gene>
    <name evidence="5" type="ORF">BCR39DRAFT_508718</name>
</gene>
<evidence type="ECO:0000256" key="2">
    <source>
        <dbReference type="PROSITE-ProRule" id="PRU10007"/>
    </source>
</evidence>
<dbReference type="Proteomes" id="UP000193986">
    <property type="component" value="Unassembled WGS sequence"/>
</dbReference>
<name>A0A1Y2BKZ7_9TREE</name>
<dbReference type="PANTHER" id="PTHR43353:SF6">
    <property type="entry name" value="CYTOPLASMIC ALDEHYDE DEHYDROGENASE (EUROFUNG)"/>
    <property type="match status" value="1"/>
</dbReference>
<dbReference type="EMBL" id="MCFC01000001">
    <property type="protein sequence ID" value="ORY35310.1"/>
    <property type="molecule type" value="Genomic_DNA"/>
</dbReference>
<dbReference type="Gene3D" id="3.40.309.10">
    <property type="entry name" value="Aldehyde Dehydrogenase, Chain A, domain 2"/>
    <property type="match status" value="1"/>
</dbReference>
<feature type="active site" evidence="2">
    <location>
        <position position="274"/>
    </location>
</feature>
<feature type="domain" description="Aldehyde dehydrogenase" evidence="4">
    <location>
        <begin position="41"/>
        <end position="481"/>
    </location>
</feature>
<dbReference type="PROSITE" id="PS00687">
    <property type="entry name" value="ALDEHYDE_DEHYDR_GLU"/>
    <property type="match status" value="1"/>
</dbReference>
<dbReference type="STRING" id="71784.A0A1Y2BKZ7"/>
<dbReference type="GO" id="GO:0004777">
    <property type="term" value="F:succinate-semialdehyde dehydrogenase (NAD+) activity"/>
    <property type="evidence" value="ECO:0007669"/>
    <property type="project" value="TreeGrafter"/>
</dbReference>
<reference evidence="5 6" key="1">
    <citation type="submission" date="2016-07" db="EMBL/GenBank/DDBJ databases">
        <title>Pervasive Adenine N6-methylation of Active Genes in Fungi.</title>
        <authorList>
            <consortium name="DOE Joint Genome Institute"/>
            <person name="Mondo S.J."/>
            <person name="Dannebaum R.O."/>
            <person name="Kuo R.C."/>
            <person name="Labutti K."/>
            <person name="Haridas S."/>
            <person name="Kuo A."/>
            <person name="Salamov A."/>
            <person name="Ahrendt S.R."/>
            <person name="Lipzen A."/>
            <person name="Sullivan W."/>
            <person name="Andreopoulos W.B."/>
            <person name="Clum A."/>
            <person name="Lindquist E."/>
            <person name="Daum C."/>
            <person name="Ramamoorthy G.K."/>
            <person name="Gryganskyi A."/>
            <person name="Culley D."/>
            <person name="Magnuson J.K."/>
            <person name="James T.Y."/>
            <person name="O'Malley M.A."/>
            <person name="Stajich J.E."/>
            <person name="Spatafora J.W."/>
            <person name="Visel A."/>
            <person name="Grigoriev I.V."/>
        </authorList>
    </citation>
    <scope>NUCLEOTIDE SEQUENCE [LARGE SCALE GENOMIC DNA]</scope>
    <source>
        <strain evidence="5 6">68-887.2</strain>
    </source>
</reference>
<dbReference type="InterPro" id="IPR016162">
    <property type="entry name" value="Ald_DH_N"/>
</dbReference>
<sequence>MFNRVKAPPPATSRGIIPTADIPIARVPLLINGKELLSPDQENQFNVFHPDGKHQSSLVQGANENTVNEAIDGAKAAFSSWSRLPAVKRRDILWKAAELLQERQEELAEAYRHDTHVAGMITGFDNGMAAEHLKSAASIATEIKGEIPPVLEGTLSLVTRVPYGVIFSISPFNMGSILAVRTFCYALACGNTVVWKANPIVPSLHMGLCKVMWDAGVPAGALQMIQFAPGTEERLTEQVMAHPDIRLVNFTGSTRVGSIIGRLAGQYVKPAILELGGNAPALVLASADIELAANNIVFGGMVHSGQICMSTSRVVVVEEVADALTKALEAIAKEHLTSFGRMGLATQGGWVKYLADLRLAEVSEGAVVLGDPMPLPERASTAKDATGYAPVILDKVTADQHIYFEETFGPSLVIIRAKDVEDGIRIANDSDVGLSASVWSRDYKEALDVAQRLETGAVHINSTSNSGFGRFNSMAAGMAFTTTKSITMHEPKMLPLEILV</sequence>
<comment type="similarity">
    <text evidence="3">Belongs to the aldehyde dehydrogenase family.</text>
</comment>
<evidence type="ECO:0000259" key="4">
    <source>
        <dbReference type="Pfam" id="PF00171"/>
    </source>
</evidence>
<organism evidence="5 6">
    <name type="scientific">Naematelia encephala</name>
    <dbReference type="NCBI Taxonomy" id="71784"/>
    <lineage>
        <taxon>Eukaryota</taxon>
        <taxon>Fungi</taxon>
        <taxon>Dikarya</taxon>
        <taxon>Basidiomycota</taxon>
        <taxon>Agaricomycotina</taxon>
        <taxon>Tremellomycetes</taxon>
        <taxon>Tremellales</taxon>
        <taxon>Naemateliaceae</taxon>
        <taxon>Naematelia</taxon>
    </lineage>
</organism>
<dbReference type="PANTHER" id="PTHR43353">
    <property type="entry name" value="SUCCINATE-SEMIALDEHYDE DEHYDROGENASE, MITOCHONDRIAL"/>
    <property type="match status" value="1"/>
</dbReference>
<evidence type="ECO:0000313" key="6">
    <source>
        <dbReference type="Proteomes" id="UP000193986"/>
    </source>
</evidence>
<protein>
    <submittedName>
        <fullName evidence="5">Aldehyde dehydrogenase</fullName>
    </submittedName>
</protein>
<keyword evidence="6" id="KW-1185">Reference proteome</keyword>
<dbReference type="InterPro" id="IPR015590">
    <property type="entry name" value="Aldehyde_DH_dom"/>
</dbReference>
<dbReference type="SUPFAM" id="SSF53720">
    <property type="entry name" value="ALDH-like"/>
    <property type="match status" value="1"/>
</dbReference>